<gene>
    <name evidence="1" type="ORF">RH861_01860</name>
</gene>
<reference evidence="2" key="1">
    <citation type="submission" date="2023-07" db="EMBL/GenBank/DDBJ databases">
        <title>Description of three actinobacteria isolated from air of manufacturing shop in a pharmaceutical factory.</title>
        <authorList>
            <person name="Zhang D.-F."/>
        </authorList>
    </citation>
    <scope>NUCLEOTIDE SEQUENCE [LARGE SCALE GENOMIC DNA]</scope>
    <source>
        <strain evidence="2">CCTCC AB 2011122</strain>
    </source>
</reference>
<dbReference type="EMBL" id="JAVKGS010000001">
    <property type="protein sequence ID" value="MDR5690800.1"/>
    <property type="molecule type" value="Genomic_DNA"/>
</dbReference>
<proteinExistence type="predicted"/>
<accession>A0ABU1FGE4</accession>
<name>A0ABU1FGE4_9MICO</name>
<protein>
    <submittedName>
        <fullName evidence="1">Uncharacterized protein</fullName>
    </submittedName>
</protein>
<dbReference type="Proteomes" id="UP001260072">
    <property type="component" value="Unassembled WGS sequence"/>
</dbReference>
<organism evidence="1 2">
    <name type="scientific">Agromyces indicus</name>
    <dbReference type="NCBI Taxonomy" id="758919"/>
    <lineage>
        <taxon>Bacteria</taxon>
        <taxon>Bacillati</taxon>
        <taxon>Actinomycetota</taxon>
        <taxon>Actinomycetes</taxon>
        <taxon>Micrococcales</taxon>
        <taxon>Microbacteriaceae</taxon>
        <taxon>Agromyces</taxon>
    </lineage>
</organism>
<keyword evidence="2" id="KW-1185">Reference proteome</keyword>
<dbReference type="RefSeq" id="WP_067947636.1">
    <property type="nucleotide sequence ID" value="NZ_BAABBS010000001.1"/>
</dbReference>
<evidence type="ECO:0000313" key="2">
    <source>
        <dbReference type="Proteomes" id="UP001260072"/>
    </source>
</evidence>
<comment type="caution">
    <text evidence="1">The sequence shown here is derived from an EMBL/GenBank/DDBJ whole genome shotgun (WGS) entry which is preliminary data.</text>
</comment>
<sequence length="125" mass="12972">MTKPFGSLTDDEVQLAGRVELRRVVVTDDVESWDLLLYPAGGLEPIAVDAFSLDELTRTNPPSSRDLADGVAKVVLGCHGLRRIEPWTMSRDASSWSARVAVVPAAAAGGAGADAAESPGAPTAG</sequence>
<evidence type="ECO:0000313" key="1">
    <source>
        <dbReference type="EMBL" id="MDR5690800.1"/>
    </source>
</evidence>